<dbReference type="PRINTS" id="PR00111">
    <property type="entry name" value="ABHYDROLASE"/>
</dbReference>
<dbReference type="PANTHER" id="PTHR43798">
    <property type="entry name" value="MONOACYLGLYCEROL LIPASE"/>
    <property type="match status" value="1"/>
</dbReference>
<dbReference type="InterPro" id="IPR050266">
    <property type="entry name" value="AB_hydrolase_sf"/>
</dbReference>
<dbReference type="InterPro" id="IPR000073">
    <property type="entry name" value="AB_hydrolase_1"/>
</dbReference>
<dbReference type="Gene3D" id="3.40.50.1820">
    <property type="entry name" value="alpha/beta hydrolase"/>
    <property type="match status" value="1"/>
</dbReference>
<dbReference type="InterPro" id="IPR029058">
    <property type="entry name" value="AB_hydrolase_fold"/>
</dbReference>
<protein>
    <submittedName>
        <fullName evidence="4">Pimeloyl-ACP methyl ester carboxylesterase/DNA-binding SARP family transcriptional activator</fullName>
    </submittedName>
</protein>
<name>A0ABS2R874_9BACI</name>
<evidence type="ECO:0000256" key="1">
    <source>
        <dbReference type="ARBA" id="ARBA00023015"/>
    </source>
</evidence>
<keyword evidence="1" id="KW-0805">Transcription regulation</keyword>
<evidence type="ECO:0000313" key="5">
    <source>
        <dbReference type="Proteomes" id="UP000823485"/>
    </source>
</evidence>
<evidence type="ECO:0000256" key="2">
    <source>
        <dbReference type="ARBA" id="ARBA00023163"/>
    </source>
</evidence>
<evidence type="ECO:0000259" key="3">
    <source>
        <dbReference type="Pfam" id="PF00561"/>
    </source>
</evidence>
<dbReference type="Pfam" id="PF00561">
    <property type="entry name" value="Abhydrolase_1"/>
    <property type="match status" value="1"/>
</dbReference>
<dbReference type="InterPro" id="IPR016032">
    <property type="entry name" value="Sig_transdc_resp-reg_C-effctor"/>
</dbReference>
<sequence length="525" mass="61277">MPLIKINDRQVHYVLQEAQSAHHTDEILVLIHSNAVDLRSFETLINHLGDTYSILRYDLRGYGKSENDVPIQDLTIQRFVMDLHELLEAFELKAVHIVSWQMGALIGAAYANLHPNKVKTLTLMSLPCHPPHMIPSIRSHRKELSGGKKEIPFDYLEAMATTLPKGHPELDKLKVYAETIEFDLYAKVMDLTVSSDPITDIKQLQCPTLILSGSKDFLFPFHYLKLHTVHLRHCQHLMIPNASSLIILDQPKLIAQILHDFVTHQNGPPVVPDPFIRSVDETMLDYVSQIQTEWLDKLQAHKQLQVKILEPFHVHLEGEPIQNGWNKRFAKPLLLFLLVNRSTTREHICETLWPHIPIQQAKANLRVYLSYLRKLLTIPGSDYSFLVLDGAHVYLQGEVKCDAVIFMEKIREAQYESSYKKRQQLIDQMIHTFPKRLFDESHPTDWFLELRTQIEEDVMDLVLWNAYAYKKQNNYMTAIYQLKKAIQLIPALEFYECLIDFYRKEGMEEQAAMWKRRMLEYDKHQ</sequence>
<gene>
    <name evidence="4" type="ORF">JOC94_002818</name>
</gene>
<organism evidence="4 5">
    <name type="scientific">Siminovitchia thermophila</name>
    <dbReference type="NCBI Taxonomy" id="1245522"/>
    <lineage>
        <taxon>Bacteria</taxon>
        <taxon>Bacillati</taxon>
        <taxon>Bacillota</taxon>
        <taxon>Bacilli</taxon>
        <taxon>Bacillales</taxon>
        <taxon>Bacillaceae</taxon>
        <taxon>Siminovitchia</taxon>
    </lineage>
</organism>
<dbReference type="Gene3D" id="1.10.10.10">
    <property type="entry name" value="Winged helix-like DNA-binding domain superfamily/Winged helix DNA-binding domain"/>
    <property type="match status" value="1"/>
</dbReference>
<dbReference type="RefSeq" id="WP_205179598.1">
    <property type="nucleotide sequence ID" value="NZ_JAFBFH010000018.1"/>
</dbReference>
<accession>A0ABS2R874</accession>
<feature type="domain" description="AB hydrolase-1" evidence="3">
    <location>
        <begin position="27"/>
        <end position="139"/>
    </location>
</feature>
<reference evidence="4 5" key="1">
    <citation type="submission" date="2021-01" db="EMBL/GenBank/DDBJ databases">
        <title>Genomic Encyclopedia of Type Strains, Phase IV (KMG-IV): sequencing the most valuable type-strain genomes for metagenomic binning, comparative biology and taxonomic classification.</title>
        <authorList>
            <person name="Goeker M."/>
        </authorList>
    </citation>
    <scope>NUCLEOTIDE SEQUENCE [LARGE SCALE GENOMIC DNA]</scope>
    <source>
        <strain evidence="4 5">DSM 105453</strain>
    </source>
</reference>
<keyword evidence="2" id="KW-0804">Transcription</keyword>
<keyword evidence="5" id="KW-1185">Reference proteome</keyword>
<dbReference type="SUPFAM" id="SSF46894">
    <property type="entry name" value="C-terminal effector domain of the bipartite response regulators"/>
    <property type="match status" value="1"/>
</dbReference>
<dbReference type="EMBL" id="JAFBFH010000018">
    <property type="protein sequence ID" value="MBM7715829.1"/>
    <property type="molecule type" value="Genomic_DNA"/>
</dbReference>
<proteinExistence type="predicted"/>
<dbReference type="InterPro" id="IPR036388">
    <property type="entry name" value="WH-like_DNA-bd_sf"/>
</dbReference>
<dbReference type="Proteomes" id="UP000823485">
    <property type="component" value="Unassembled WGS sequence"/>
</dbReference>
<comment type="caution">
    <text evidence="4">The sequence shown here is derived from an EMBL/GenBank/DDBJ whole genome shotgun (WGS) entry which is preliminary data.</text>
</comment>
<dbReference type="SUPFAM" id="SSF53474">
    <property type="entry name" value="alpha/beta-Hydrolases"/>
    <property type="match status" value="1"/>
</dbReference>
<evidence type="ECO:0000313" key="4">
    <source>
        <dbReference type="EMBL" id="MBM7715829.1"/>
    </source>
</evidence>
<dbReference type="PANTHER" id="PTHR43798:SF33">
    <property type="entry name" value="HYDROLASE, PUTATIVE (AFU_ORTHOLOGUE AFUA_2G14860)-RELATED"/>
    <property type="match status" value="1"/>
</dbReference>